<feature type="non-terminal residue" evidence="1">
    <location>
        <position position="1"/>
    </location>
</feature>
<dbReference type="EMBL" id="KQ982194">
    <property type="protein sequence ID" value="KYQ59054.1"/>
    <property type="molecule type" value="Genomic_DNA"/>
</dbReference>
<dbReference type="AlphaFoldDB" id="A0A151XF86"/>
<protein>
    <submittedName>
        <fullName evidence="1">Uncharacterized protein</fullName>
    </submittedName>
</protein>
<gene>
    <name evidence="1" type="ORF">ALC60_01889</name>
</gene>
<reference evidence="1 2" key="1">
    <citation type="submission" date="2015-09" db="EMBL/GenBank/DDBJ databases">
        <title>Trachymyrmex zeteki WGS genome.</title>
        <authorList>
            <person name="Nygaard S."/>
            <person name="Hu H."/>
            <person name="Boomsma J."/>
            <person name="Zhang G."/>
        </authorList>
    </citation>
    <scope>NUCLEOTIDE SEQUENCE [LARGE SCALE GENOMIC DNA]</scope>
    <source>
        <strain evidence="1">Tzet28-1</strain>
        <tissue evidence="1">Whole body</tissue>
    </source>
</reference>
<keyword evidence="2" id="KW-1185">Reference proteome</keyword>
<accession>A0A151XF86</accession>
<evidence type="ECO:0000313" key="2">
    <source>
        <dbReference type="Proteomes" id="UP000075809"/>
    </source>
</evidence>
<organism evidence="1 2">
    <name type="scientific">Mycetomoellerius zeteki</name>
    <dbReference type="NCBI Taxonomy" id="64791"/>
    <lineage>
        <taxon>Eukaryota</taxon>
        <taxon>Metazoa</taxon>
        <taxon>Ecdysozoa</taxon>
        <taxon>Arthropoda</taxon>
        <taxon>Hexapoda</taxon>
        <taxon>Insecta</taxon>
        <taxon>Pterygota</taxon>
        <taxon>Neoptera</taxon>
        <taxon>Endopterygota</taxon>
        <taxon>Hymenoptera</taxon>
        <taxon>Apocrita</taxon>
        <taxon>Aculeata</taxon>
        <taxon>Formicoidea</taxon>
        <taxon>Formicidae</taxon>
        <taxon>Myrmicinae</taxon>
        <taxon>Mycetomoellerius</taxon>
    </lineage>
</organism>
<evidence type="ECO:0000313" key="1">
    <source>
        <dbReference type="EMBL" id="KYQ59054.1"/>
    </source>
</evidence>
<name>A0A151XF86_9HYME</name>
<dbReference type="Proteomes" id="UP000075809">
    <property type="component" value="Unassembled WGS sequence"/>
</dbReference>
<proteinExistence type="predicted"/>
<sequence length="58" mass="6697">SKFDVSRRRTYQEGTMLSWQNLSIYAMDQNRRTISKQLINNVRGVIRPGELTAILGGR</sequence>